<dbReference type="Proteomes" id="UP000595197">
    <property type="component" value="Chromosome"/>
</dbReference>
<dbReference type="InterPro" id="IPR015943">
    <property type="entry name" value="WD40/YVTN_repeat-like_dom_sf"/>
</dbReference>
<dbReference type="Gene3D" id="2.130.10.10">
    <property type="entry name" value="YVTN repeat-like/Quinoprotein amine dehydrogenase"/>
    <property type="match status" value="2"/>
</dbReference>
<protein>
    <recommendedName>
        <fullName evidence="3">Exo-alpha-sialidase</fullName>
    </recommendedName>
</protein>
<sequence length="322" mass="34379">MTHRDGTKLYAREPLGRIRGPKQTRKSTMNDVQRRLFVRALAAATGTLLLGAALAGPVRAAETVRLSEVSHLHGIAVDATDPSRLYLASHHGVWVTNPDGTATRVSDNRNDYMGFTPNPARPGSFFASGHPERGGNLGVLSSSDGARTWRQVSAGVNGPIDFHSMDVSAADPNILYGHYGSVQVSRDGGKIWEMAGKPPADIFDLAASGKDPNTVYAATRSGLMISRDAGRTWQAASLVQRPATMVATTVNGTVYAFQVGIGLLRTTEPSLAWQTVGSGFGESVLLHFAADPTDPERLYAVTDKNVILASRDGGKTWKPLQS</sequence>
<dbReference type="InterPro" id="IPR006311">
    <property type="entry name" value="TAT_signal"/>
</dbReference>
<gene>
    <name evidence="1" type="ORF">IGS68_26665</name>
</gene>
<evidence type="ECO:0000313" key="1">
    <source>
        <dbReference type="EMBL" id="QQP89510.1"/>
    </source>
</evidence>
<accession>A0ABX7B6Y5</accession>
<dbReference type="NCBIfam" id="NF045728">
    <property type="entry name" value="glycosyl_F510_1955"/>
    <property type="match status" value="1"/>
</dbReference>
<dbReference type="InterPro" id="IPR054817">
    <property type="entry name" value="Glycosyl_F510_1955-like"/>
</dbReference>
<dbReference type="EMBL" id="CP067420">
    <property type="protein sequence ID" value="QQP89510.1"/>
    <property type="molecule type" value="Genomic_DNA"/>
</dbReference>
<organism evidence="1 2">
    <name type="scientific">Skermanella cutis</name>
    <dbReference type="NCBI Taxonomy" id="2775420"/>
    <lineage>
        <taxon>Bacteria</taxon>
        <taxon>Pseudomonadati</taxon>
        <taxon>Pseudomonadota</taxon>
        <taxon>Alphaproteobacteria</taxon>
        <taxon>Rhodospirillales</taxon>
        <taxon>Azospirillaceae</taxon>
        <taxon>Skermanella</taxon>
    </lineage>
</organism>
<dbReference type="RefSeq" id="WP_201075819.1">
    <property type="nucleotide sequence ID" value="NZ_CP067420.1"/>
</dbReference>
<proteinExistence type="predicted"/>
<reference evidence="1" key="1">
    <citation type="submission" date="2021-02" db="EMBL/GenBank/DDBJ databases">
        <title>Skermanella TT6 skin isolate.</title>
        <authorList>
            <person name="Lee K."/>
            <person name="Ganzorig M."/>
        </authorList>
    </citation>
    <scope>NUCLEOTIDE SEQUENCE</scope>
    <source>
        <strain evidence="1">TT6</strain>
    </source>
</reference>
<evidence type="ECO:0008006" key="3">
    <source>
        <dbReference type="Google" id="ProtNLM"/>
    </source>
</evidence>
<dbReference type="InterPro" id="IPR052025">
    <property type="entry name" value="Xyloglucanase_GH74"/>
</dbReference>
<dbReference type="SUPFAM" id="SSF110296">
    <property type="entry name" value="Oligoxyloglucan reducing end-specific cellobiohydrolase"/>
    <property type="match status" value="1"/>
</dbReference>
<dbReference type="PANTHER" id="PTHR43739:SF5">
    <property type="entry name" value="EXO-ALPHA-SIALIDASE"/>
    <property type="match status" value="1"/>
</dbReference>
<dbReference type="PROSITE" id="PS51318">
    <property type="entry name" value="TAT"/>
    <property type="match status" value="1"/>
</dbReference>
<dbReference type="CDD" id="cd15482">
    <property type="entry name" value="Sialidase_non-viral"/>
    <property type="match status" value="1"/>
</dbReference>
<name>A0ABX7B6Y5_9PROT</name>
<dbReference type="PANTHER" id="PTHR43739">
    <property type="entry name" value="XYLOGLUCANASE (EUROFUNG)"/>
    <property type="match status" value="1"/>
</dbReference>
<keyword evidence="2" id="KW-1185">Reference proteome</keyword>
<evidence type="ECO:0000313" key="2">
    <source>
        <dbReference type="Proteomes" id="UP000595197"/>
    </source>
</evidence>